<protein>
    <submittedName>
        <fullName evidence="2">Uncharacterized protein</fullName>
    </submittedName>
</protein>
<gene>
    <name evidence="2" type="ORF">ACFQ5G_13425</name>
</gene>
<comment type="caution">
    <text evidence="2">The sequence shown here is derived from an EMBL/GenBank/DDBJ whole genome shotgun (WGS) entry which is preliminary data.</text>
</comment>
<accession>A0ABW4A8H1</accession>
<dbReference type="Proteomes" id="UP001597183">
    <property type="component" value="Unassembled WGS sequence"/>
</dbReference>
<feature type="signal peptide" evidence="1">
    <location>
        <begin position="1"/>
        <end position="32"/>
    </location>
</feature>
<evidence type="ECO:0000313" key="2">
    <source>
        <dbReference type="EMBL" id="MFD1366347.1"/>
    </source>
</evidence>
<evidence type="ECO:0000256" key="1">
    <source>
        <dbReference type="SAM" id="SignalP"/>
    </source>
</evidence>
<sequence>MTVRPHPTVRGAFAVVVMAVLLLAASSLFSAAAPHHRGGAPTAVASADQQHGAAVVAEDEHQHGNDWTPRLNQRARSVTVAAVPYHRGEVDLLIPASAVPGVVLSRLGVLRV</sequence>
<evidence type="ECO:0000313" key="3">
    <source>
        <dbReference type="Proteomes" id="UP001597183"/>
    </source>
</evidence>
<dbReference type="RefSeq" id="WP_317793111.1">
    <property type="nucleotide sequence ID" value="NZ_AP028461.1"/>
</dbReference>
<feature type="chain" id="PRO_5046675925" evidence="1">
    <location>
        <begin position="33"/>
        <end position="112"/>
    </location>
</feature>
<organism evidence="2 3">
    <name type="scientific">Actinoplanes sichuanensis</name>
    <dbReference type="NCBI Taxonomy" id="512349"/>
    <lineage>
        <taxon>Bacteria</taxon>
        <taxon>Bacillati</taxon>
        <taxon>Actinomycetota</taxon>
        <taxon>Actinomycetes</taxon>
        <taxon>Micromonosporales</taxon>
        <taxon>Micromonosporaceae</taxon>
        <taxon>Actinoplanes</taxon>
    </lineage>
</organism>
<name>A0ABW4A8H1_9ACTN</name>
<dbReference type="EMBL" id="JBHTMK010000018">
    <property type="protein sequence ID" value="MFD1366347.1"/>
    <property type="molecule type" value="Genomic_DNA"/>
</dbReference>
<keyword evidence="1" id="KW-0732">Signal</keyword>
<keyword evidence="3" id="KW-1185">Reference proteome</keyword>
<reference evidence="3" key="1">
    <citation type="journal article" date="2019" name="Int. J. Syst. Evol. Microbiol.">
        <title>The Global Catalogue of Microorganisms (GCM) 10K type strain sequencing project: providing services to taxonomists for standard genome sequencing and annotation.</title>
        <authorList>
            <consortium name="The Broad Institute Genomics Platform"/>
            <consortium name="The Broad Institute Genome Sequencing Center for Infectious Disease"/>
            <person name="Wu L."/>
            <person name="Ma J."/>
        </authorList>
    </citation>
    <scope>NUCLEOTIDE SEQUENCE [LARGE SCALE GENOMIC DNA]</scope>
    <source>
        <strain evidence="3">CCM 7526</strain>
    </source>
</reference>
<proteinExistence type="predicted"/>